<accession>A0A1L8RBL1</accession>
<gene>
    <name evidence="1" type="ORF">RU97_GL000677</name>
</gene>
<dbReference type="AlphaFoldDB" id="A0A1L8RBL1"/>
<protein>
    <submittedName>
        <fullName evidence="1">Uncharacterized protein</fullName>
    </submittedName>
</protein>
<name>A0A1L8RBL1_9ENTE</name>
<evidence type="ECO:0000313" key="2">
    <source>
        <dbReference type="Proteomes" id="UP000181884"/>
    </source>
</evidence>
<reference evidence="1 2" key="1">
    <citation type="submission" date="2014-12" db="EMBL/GenBank/DDBJ databases">
        <title>Draft genome sequences of 29 type strains of Enterococci.</title>
        <authorList>
            <person name="Zhong Z."/>
            <person name="Sun Z."/>
            <person name="Liu W."/>
            <person name="Zhang W."/>
            <person name="Zhang H."/>
        </authorList>
    </citation>
    <scope>NUCLEOTIDE SEQUENCE [LARGE SCALE GENOMIC DNA]</scope>
    <source>
        <strain evidence="1 2">DSM 17029</strain>
    </source>
</reference>
<evidence type="ECO:0000313" key="1">
    <source>
        <dbReference type="EMBL" id="OJG17123.1"/>
    </source>
</evidence>
<sequence length="50" mass="4574">MCDWVVGGSGVALSAIYGGAIGAAFGGPAGLVAGAAVGLGWIPVSAACPK</sequence>
<keyword evidence="2" id="KW-1185">Reference proteome</keyword>
<dbReference type="EMBL" id="JXKH01000016">
    <property type="protein sequence ID" value="OJG17123.1"/>
    <property type="molecule type" value="Genomic_DNA"/>
</dbReference>
<dbReference type="Proteomes" id="UP000181884">
    <property type="component" value="Unassembled WGS sequence"/>
</dbReference>
<organism evidence="1 2">
    <name type="scientific">Enterococcus canis</name>
    <dbReference type="NCBI Taxonomy" id="214095"/>
    <lineage>
        <taxon>Bacteria</taxon>
        <taxon>Bacillati</taxon>
        <taxon>Bacillota</taxon>
        <taxon>Bacilli</taxon>
        <taxon>Lactobacillales</taxon>
        <taxon>Enterococcaceae</taxon>
        <taxon>Enterococcus</taxon>
    </lineage>
</organism>
<proteinExistence type="predicted"/>
<comment type="caution">
    <text evidence="1">The sequence shown here is derived from an EMBL/GenBank/DDBJ whole genome shotgun (WGS) entry which is preliminary data.</text>
</comment>